<evidence type="ECO:0000256" key="3">
    <source>
        <dbReference type="ARBA" id="ARBA00022691"/>
    </source>
</evidence>
<dbReference type="PANTHER" id="PTHR43712">
    <property type="entry name" value="PUTATIVE (AFU_ORTHOLOGUE AFUA_4G14580)-RELATED"/>
    <property type="match status" value="1"/>
</dbReference>
<dbReference type="GO" id="GO:0008168">
    <property type="term" value="F:methyltransferase activity"/>
    <property type="evidence" value="ECO:0007669"/>
    <property type="project" value="UniProtKB-KW"/>
</dbReference>
<name>A0ABS6DL61_9ENTR</name>
<keyword evidence="7" id="KW-1185">Reference proteome</keyword>
<evidence type="ECO:0000256" key="2">
    <source>
        <dbReference type="ARBA" id="ARBA00022679"/>
    </source>
</evidence>
<keyword evidence="1 6" id="KW-0489">Methyltransferase</keyword>
<sequence>MQNNTVVNKPDNRAGLYLIDQVMGYAFHAALRTAAQLGVADHLLNGPETPEALARKFGVEAQALHRIMRLLATRDIFRETKEGEFELTPAAEYLCTHTPNSLRAAMLMLTDQTFWTPLGNLVEAVKGHSAFQQAFGKTFFEYWSQQGEGESDFHVGMSSMSGVENDVLVNSYDFPEHASVVDVAGGFGGLLLKVLRKNPGLHGILFDQPHVLPRNRLHELGDDSRWELAPGSFFEKCPAADFYLLKYITHDWADEDAAKILYTCRQAMNPGGKVLIMDTIIKEDNAPHTGKSMDLLLMASFDGGRERTEKEIKQLLAKADLKLNRIIDTGFYISIIEAVAN</sequence>
<dbReference type="GO" id="GO:0032259">
    <property type="term" value="P:methylation"/>
    <property type="evidence" value="ECO:0007669"/>
    <property type="project" value="UniProtKB-KW"/>
</dbReference>
<dbReference type="Pfam" id="PF00891">
    <property type="entry name" value="Methyltransf_2"/>
    <property type="match status" value="1"/>
</dbReference>
<keyword evidence="2" id="KW-0808">Transferase</keyword>
<keyword evidence="3" id="KW-0949">S-adenosyl-L-methionine</keyword>
<comment type="caution">
    <text evidence="6">The sequence shown here is derived from an EMBL/GenBank/DDBJ whole genome shotgun (WGS) entry which is preliminary data.</text>
</comment>
<dbReference type="PROSITE" id="PS51683">
    <property type="entry name" value="SAM_OMT_II"/>
    <property type="match status" value="1"/>
</dbReference>
<dbReference type="RefSeq" id="WP_216376823.1">
    <property type="nucleotide sequence ID" value="NZ_JAGRYT010000030.1"/>
</dbReference>
<evidence type="ECO:0000259" key="5">
    <source>
        <dbReference type="Pfam" id="PF08100"/>
    </source>
</evidence>
<dbReference type="EMBL" id="JAGRYU010000035">
    <property type="protein sequence ID" value="MBU4683959.1"/>
    <property type="molecule type" value="Genomic_DNA"/>
</dbReference>
<organism evidence="6 7">
    <name type="scientific">Cedecea davisae</name>
    <dbReference type="NCBI Taxonomy" id="158484"/>
    <lineage>
        <taxon>Bacteria</taxon>
        <taxon>Pseudomonadati</taxon>
        <taxon>Pseudomonadota</taxon>
        <taxon>Gammaproteobacteria</taxon>
        <taxon>Enterobacterales</taxon>
        <taxon>Enterobacteriaceae</taxon>
        <taxon>Cedecea</taxon>
    </lineage>
</organism>
<dbReference type="InterPro" id="IPR001077">
    <property type="entry name" value="COMT_C"/>
</dbReference>
<gene>
    <name evidence="6" type="ORF">KC222_18325</name>
</gene>
<evidence type="ECO:0000313" key="7">
    <source>
        <dbReference type="Proteomes" id="UP000686327"/>
    </source>
</evidence>
<dbReference type="Proteomes" id="UP000686327">
    <property type="component" value="Unassembled WGS sequence"/>
</dbReference>
<dbReference type="PIRSF" id="PIRSF005739">
    <property type="entry name" value="O-mtase"/>
    <property type="match status" value="1"/>
</dbReference>
<dbReference type="InterPro" id="IPR012967">
    <property type="entry name" value="COMT_dimerisation"/>
</dbReference>
<feature type="domain" description="O-methyltransferase dimerisation" evidence="5">
    <location>
        <begin position="22"/>
        <end position="96"/>
    </location>
</feature>
<evidence type="ECO:0000259" key="4">
    <source>
        <dbReference type="Pfam" id="PF00891"/>
    </source>
</evidence>
<reference evidence="6 7" key="1">
    <citation type="submission" date="2021-04" db="EMBL/GenBank/DDBJ databases">
        <authorList>
            <person name="Seiffert S.N."/>
        </authorList>
    </citation>
    <scope>NUCLEOTIDE SEQUENCE [LARGE SCALE GENOMIC DNA]</scope>
    <source>
        <strain evidence="6 7">1</strain>
    </source>
</reference>
<proteinExistence type="predicted"/>
<dbReference type="InterPro" id="IPR016461">
    <property type="entry name" value="COMT-like"/>
</dbReference>
<dbReference type="Pfam" id="PF08100">
    <property type="entry name" value="Dimerisation"/>
    <property type="match status" value="1"/>
</dbReference>
<reference evidence="7" key="2">
    <citation type="submission" date="2023-07" db="EMBL/GenBank/DDBJ databases">
        <title>Cedecea davisae an AmpC producer and its therapeutic implications.</title>
        <authorList>
            <person name="Notter J."/>
        </authorList>
    </citation>
    <scope>NUCLEOTIDE SEQUENCE [LARGE SCALE GENOMIC DNA]</scope>
    <source>
        <strain evidence="7">1</strain>
    </source>
</reference>
<evidence type="ECO:0000313" key="6">
    <source>
        <dbReference type="EMBL" id="MBU4683959.1"/>
    </source>
</evidence>
<protein>
    <submittedName>
        <fullName evidence="6">Methyltransferase</fullName>
    </submittedName>
</protein>
<dbReference type="PANTHER" id="PTHR43712:SF2">
    <property type="entry name" value="O-METHYLTRANSFERASE CICE"/>
    <property type="match status" value="1"/>
</dbReference>
<evidence type="ECO:0000256" key="1">
    <source>
        <dbReference type="ARBA" id="ARBA00022603"/>
    </source>
</evidence>
<feature type="domain" description="O-methyltransferase C-terminal" evidence="4">
    <location>
        <begin position="115"/>
        <end position="319"/>
    </location>
</feature>
<accession>A0ABS6DL61</accession>